<evidence type="ECO:0000313" key="2">
    <source>
        <dbReference type="Proteomes" id="UP000752696"/>
    </source>
</evidence>
<accession>A0A6V7HC40</accession>
<reference evidence="1" key="1">
    <citation type="submission" date="2020-07" db="EMBL/GenBank/DDBJ databases">
        <authorList>
            <person name="Nazaruddin N."/>
        </authorList>
    </citation>
    <scope>NUCLEOTIDE SEQUENCE</scope>
</reference>
<dbReference type="EMBL" id="CAJDYZ010009468">
    <property type="protein sequence ID" value="CAD1476556.1"/>
    <property type="molecule type" value="Genomic_DNA"/>
</dbReference>
<comment type="caution">
    <text evidence="1">The sequence shown here is derived from an EMBL/GenBank/DDBJ whole genome shotgun (WGS) entry which is preliminary data.</text>
</comment>
<name>A0A6V7HC40_9HYME</name>
<dbReference type="AlphaFoldDB" id="A0A6V7HC40"/>
<evidence type="ECO:0000313" key="1">
    <source>
        <dbReference type="EMBL" id="CAD1476556.1"/>
    </source>
</evidence>
<proteinExistence type="predicted"/>
<sequence>AGFKKCKPFRSLVVINCLPKLRSLILRNQWHVSLAHFLEWYLHHVGSKYSRLGIVLFLENNKYRFKGVERVLGTQCSPVAKRIAEGSENRSVSRRMQLMHQIDLFIQ</sequence>
<organism evidence="1 2">
    <name type="scientific">Heterotrigona itama</name>
    <dbReference type="NCBI Taxonomy" id="395501"/>
    <lineage>
        <taxon>Eukaryota</taxon>
        <taxon>Metazoa</taxon>
        <taxon>Ecdysozoa</taxon>
        <taxon>Arthropoda</taxon>
        <taxon>Hexapoda</taxon>
        <taxon>Insecta</taxon>
        <taxon>Pterygota</taxon>
        <taxon>Neoptera</taxon>
        <taxon>Endopterygota</taxon>
        <taxon>Hymenoptera</taxon>
        <taxon>Apocrita</taxon>
        <taxon>Aculeata</taxon>
        <taxon>Apoidea</taxon>
        <taxon>Anthophila</taxon>
        <taxon>Apidae</taxon>
        <taxon>Heterotrigona</taxon>
    </lineage>
</organism>
<feature type="non-terminal residue" evidence="1">
    <location>
        <position position="107"/>
    </location>
</feature>
<gene>
    <name evidence="1" type="ORF">MHI_LOCUS655374</name>
</gene>
<protein>
    <submittedName>
        <fullName evidence="1">Uncharacterized protein</fullName>
    </submittedName>
</protein>
<keyword evidence="2" id="KW-1185">Reference proteome</keyword>
<dbReference type="Proteomes" id="UP000752696">
    <property type="component" value="Unassembled WGS sequence"/>
</dbReference>